<keyword evidence="4 7" id="KW-1133">Transmembrane helix</keyword>
<keyword evidence="9" id="KW-1185">Reference proteome</keyword>
<evidence type="ECO:0000313" key="9">
    <source>
        <dbReference type="Proteomes" id="UP000765509"/>
    </source>
</evidence>
<feature type="compositionally biased region" description="Polar residues" evidence="6">
    <location>
        <begin position="1"/>
        <end position="25"/>
    </location>
</feature>
<evidence type="ECO:0000256" key="6">
    <source>
        <dbReference type="SAM" id="MobiDB-lite"/>
    </source>
</evidence>
<dbReference type="EMBL" id="AVOT02050333">
    <property type="protein sequence ID" value="MBW0545419.1"/>
    <property type="molecule type" value="Genomic_DNA"/>
</dbReference>
<feature type="transmembrane region" description="Helical" evidence="7">
    <location>
        <begin position="152"/>
        <end position="173"/>
    </location>
</feature>
<dbReference type="GO" id="GO:0016020">
    <property type="term" value="C:membrane"/>
    <property type="evidence" value="ECO:0007669"/>
    <property type="project" value="UniProtKB-SubCell"/>
</dbReference>
<feature type="compositionally biased region" description="Low complexity" evidence="6">
    <location>
        <begin position="30"/>
        <end position="41"/>
    </location>
</feature>
<evidence type="ECO:0000256" key="4">
    <source>
        <dbReference type="ARBA" id="ARBA00022989"/>
    </source>
</evidence>
<dbReference type="AlphaFoldDB" id="A0A9Q3FUP6"/>
<evidence type="ECO:0000256" key="5">
    <source>
        <dbReference type="ARBA" id="ARBA00023136"/>
    </source>
</evidence>
<dbReference type="PROSITE" id="PS01339">
    <property type="entry name" value="SURF4"/>
    <property type="match status" value="1"/>
</dbReference>
<evidence type="ECO:0008006" key="10">
    <source>
        <dbReference type="Google" id="ProtNLM"/>
    </source>
</evidence>
<proteinExistence type="inferred from homology"/>
<feature type="transmembrane region" description="Helical" evidence="7">
    <location>
        <begin position="180"/>
        <end position="198"/>
    </location>
</feature>
<keyword evidence="5 7" id="KW-0472">Membrane</keyword>
<sequence>MSQPQINVTPASPYGSNQSNGSGTLRRQVGGSPTPSSPLGGQVPSYPSAPNNFNQPNPAFTNYSNLHHQNHQNFNQNTDQNQFNQALSKLQNWSSSIEDFIELYTHPIKPYLPGLGRFLIVVTFYEDALRIVTQWDEQLYFLQKHRHFPRGISHTFLIINVVAMAICSTLVIAKKYPMPSVLGLLAVVIIQGIGYGLISDLYFFLRNLSVIGGLLMVLSDSLSKRNNPKANAIFAGLPNSIGTETERRTYLQLAGRILLVLLFLGFLVNGSFTPMRAFVAFIGLVASIMVAIGFKAKWSALFLLLCLSVLNILVNNWWSIHAAHPHRDFLKYDFFQTLSIVGGLLLLVNMGPGGISVDEKKKVF</sequence>
<comment type="similarity">
    <text evidence="2">Belongs to the SURF4 family.</text>
</comment>
<organism evidence="8 9">
    <name type="scientific">Austropuccinia psidii MF-1</name>
    <dbReference type="NCBI Taxonomy" id="1389203"/>
    <lineage>
        <taxon>Eukaryota</taxon>
        <taxon>Fungi</taxon>
        <taxon>Dikarya</taxon>
        <taxon>Basidiomycota</taxon>
        <taxon>Pucciniomycotina</taxon>
        <taxon>Pucciniomycetes</taxon>
        <taxon>Pucciniales</taxon>
        <taxon>Sphaerophragmiaceae</taxon>
        <taxon>Austropuccinia</taxon>
    </lineage>
</organism>
<accession>A0A9Q3FUP6</accession>
<feature type="compositionally biased region" description="Low complexity" evidence="6">
    <location>
        <begin position="48"/>
        <end position="60"/>
    </location>
</feature>
<comment type="subcellular location">
    <subcellularLocation>
        <location evidence="1">Membrane</location>
        <topology evidence="1">Multi-pass membrane protein</topology>
    </subcellularLocation>
</comment>
<feature type="region of interest" description="Disordered" evidence="6">
    <location>
        <begin position="1"/>
        <end position="77"/>
    </location>
</feature>
<dbReference type="Proteomes" id="UP000765509">
    <property type="component" value="Unassembled WGS sequence"/>
</dbReference>
<evidence type="ECO:0000256" key="1">
    <source>
        <dbReference type="ARBA" id="ARBA00004141"/>
    </source>
</evidence>
<evidence type="ECO:0000313" key="8">
    <source>
        <dbReference type="EMBL" id="MBW0545419.1"/>
    </source>
</evidence>
<dbReference type="OrthoDB" id="7859621at2759"/>
<evidence type="ECO:0000256" key="7">
    <source>
        <dbReference type="SAM" id="Phobius"/>
    </source>
</evidence>
<feature type="transmembrane region" description="Helical" evidence="7">
    <location>
        <begin position="253"/>
        <end position="272"/>
    </location>
</feature>
<dbReference type="Pfam" id="PF02077">
    <property type="entry name" value="SURF4"/>
    <property type="match status" value="1"/>
</dbReference>
<feature type="transmembrane region" description="Helical" evidence="7">
    <location>
        <begin position="301"/>
        <end position="318"/>
    </location>
</feature>
<protein>
    <recommendedName>
        <fullName evidence="10">SURF4-domain-containing protein</fullName>
    </recommendedName>
</protein>
<dbReference type="InterPro" id="IPR002995">
    <property type="entry name" value="Surf4"/>
</dbReference>
<name>A0A9Q3FUP6_9BASI</name>
<feature type="transmembrane region" description="Helical" evidence="7">
    <location>
        <begin position="278"/>
        <end position="294"/>
    </location>
</feature>
<evidence type="ECO:0000256" key="3">
    <source>
        <dbReference type="ARBA" id="ARBA00022692"/>
    </source>
</evidence>
<gene>
    <name evidence="8" type="ORF">O181_085134</name>
</gene>
<feature type="transmembrane region" description="Helical" evidence="7">
    <location>
        <begin position="338"/>
        <end position="357"/>
    </location>
</feature>
<evidence type="ECO:0000256" key="2">
    <source>
        <dbReference type="ARBA" id="ARBA00006945"/>
    </source>
</evidence>
<keyword evidence="3 7" id="KW-0812">Transmembrane</keyword>
<reference evidence="8" key="1">
    <citation type="submission" date="2021-03" db="EMBL/GenBank/DDBJ databases">
        <title>Draft genome sequence of rust myrtle Austropuccinia psidii MF-1, a brazilian biotype.</title>
        <authorList>
            <person name="Quecine M.C."/>
            <person name="Pachon D.M.R."/>
            <person name="Bonatelli M.L."/>
            <person name="Correr F.H."/>
            <person name="Franceschini L.M."/>
            <person name="Leite T.F."/>
            <person name="Margarido G.R.A."/>
            <person name="Almeida C.A."/>
            <person name="Ferrarezi J.A."/>
            <person name="Labate C.A."/>
        </authorList>
    </citation>
    <scope>NUCLEOTIDE SEQUENCE</scope>
    <source>
        <strain evidence="8">MF-1</strain>
    </source>
</reference>
<comment type="caution">
    <text evidence="8">The sequence shown here is derived from an EMBL/GenBank/DDBJ whole genome shotgun (WGS) entry which is preliminary data.</text>
</comment>